<keyword evidence="9" id="KW-1185">Reference proteome</keyword>
<evidence type="ECO:0000256" key="2">
    <source>
        <dbReference type="ARBA" id="ARBA00010333"/>
    </source>
</evidence>
<feature type="domain" description="Ionotropic glutamate receptor C-terminal" evidence="7">
    <location>
        <begin position="61"/>
        <end position="289"/>
    </location>
</feature>
<comment type="subcellular location">
    <subcellularLocation>
        <location evidence="1">Cell envelope</location>
    </subcellularLocation>
</comment>
<dbReference type="PANTHER" id="PTHR35936">
    <property type="entry name" value="MEMBRANE-BOUND LYTIC MUREIN TRANSGLYCOSYLASE F"/>
    <property type="match status" value="1"/>
</dbReference>
<dbReference type="SMART" id="SM00062">
    <property type="entry name" value="PBPb"/>
    <property type="match status" value="1"/>
</dbReference>
<dbReference type="PROSITE" id="PS51257">
    <property type="entry name" value="PROKAR_LIPOPROTEIN"/>
    <property type="match status" value="1"/>
</dbReference>
<feature type="domain" description="Solute-binding protein family 3/N-terminal" evidence="6">
    <location>
        <begin position="61"/>
        <end position="290"/>
    </location>
</feature>
<sequence length="304" mass="32740">MPSPTRTPIKRLPLVGLLLASFLSLLLAACGNSDPGTSSTASTPAAKPNVAAPSSLIKQGTLTVGSDTTYTPMEFLDTQTNKYTGFDLDLIRAMGQRMGLNVVIQKTGFDTIFDDLKNKRFDVVISSVTINDKRKQTFDFVPYFNAGESLLVAKGNPKHLKSVTDLCGLNIGVQTGTVEKDDLDAATKDCKKAGKGDIKQTVLQSQTDVIQLLANGRVDATYQDSPVTDYYNKINPGQFEVGGSVVNAAPYGIAIRKGDSSMLTAMQKAFAAVKSDGTYNNLFQKWGFSDQQKVAYIKQQATLA</sequence>
<feature type="signal peptide" evidence="5">
    <location>
        <begin position="1"/>
        <end position="28"/>
    </location>
</feature>
<dbReference type="Gene3D" id="3.40.190.10">
    <property type="entry name" value="Periplasmic binding protein-like II"/>
    <property type="match status" value="2"/>
</dbReference>
<name>A0A5J4KE09_9CHLR</name>
<feature type="chain" id="PRO_5023922411" evidence="5">
    <location>
        <begin position="29"/>
        <end position="304"/>
    </location>
</feature>
<dbReference type="Pfam" id="PF00497">
    <property type="entry name" value="SBP_bac_3"/>
    <property type="match status" value="1"/>
</dbReference>
<dbReference type="GO" id="GO:0015276">
    <property type="term" value="F:ligand-gated monoatomic ion channel activity"/>
    <property type="evidence" value="ECO:0007669"/>
    <property type="project" value="InterPro"/>
</dbReference>
<comment type="similarity">
    <text evidence="2 4">Belongs to the bacterial solute-binding protein 3 family.</text>
</comment>
<evidence type="ECO:0000259" key="7">
    <source>
        <dbReference type="SMART" id="SM00079"/>
    </source>
</evidence>
<evidence type="ECO:0000313" key="9">
    <source>
        <dbReference type="Proteomes" id="UP000326912"/>
    </source>
</evidence>
<gene>
    <name evidence="8" type="ORF">KDW_15300</name>
</gene>
<organism evidence="8 9">
    <name type="scientific">Dictyobacter vulcani</name>
    <dbReference type="NCBI Taxonomy" id="2607529"/>
    <lineage>
        <taxon>Bacteria</taxon>
        <taxon>Bacillati</taxon>
        <taxon>Chloroflexota</taxon>
        <taxon>Ktedonobacteria</taxon>
        <taxon>Ktedonobacterales</taxon>
        <taxon>Dictyobacteraceae</taxon>
        <taxon>Dictyobacter</taxon>
    </lineage>
</organism>
<dbReference type="CDD" id="cd01004">
    <property type="entry name" value="PBP2_MidA_like"/>
    <property type="match status" value="1"/>
</dbReference>
<dbReference type="RefSeq" id="WP_151755373.1">
    <property type="nucleotide sequence ID" value="NZ_BKZW01000001.1"/>
</dbReference>
<dbReference type="GO" id="GO:0030313">
    <property type="term" value="C:cell envelope"/>
    <property type="evidence" value="ECO:0007669"/>
    <property type="project" value="UniProtKB-SubCell"/>
</dbReference>
<evidence type="ECO:0000259" key="6">
    <source>
        <dbReference type="SMART" id="SM00062"/>
    </source>
</evidence>
<dbReference type="SUPFAM" id="SSF53850">
    <property type="entry name" value="Periplasmic binding protein-like II"/>
    <property type="match status" value="1"/>
</dbReference>
<evidence type="ECO:0000256" key="1">
    <source>
        <dbReference type="ARBA" id="ARBA00004196"/>
    </source>
</evidence>
<protein>
    <submittedName>
        <fullName evidence="8">ABC transporter substrate-binding protein</fullName>
    </submittedName>
</protein>
<dbReference type="PROSITE" id="PS01039">
    <property type="entry name" value="SBP_BACTERIAL_3"/>
    <property type="match status" value="1"/>
</dbReference>
<dbReference type="InterPro" id="IPR018313">
    <property type="entry name" value="SBP_3_CS"/>
</dbReference>
<reference evidence="8 9" key="1">
    <citation type="submission" date="2019-10" db="EMBL/GenBank/DDBJ databases">
        <title>Dictyobacter vulcani sp. nov., within the class Ktedonobacteria, isolated from soil of volcanic Mt. Zao.</title>
        <authorList>
            <person name="Zheng Y."/>
            <person name="Wang C.M."/>
            <person name="Sakai Y."/>
            <person name="Abe K."/>
            <person name="Yokota A."/>
            <person name="Yabe S."/>
        </authorList>
    </citation>
    <scope>NUCLEOTIDE SEQUENCE [LARGE SCALE GENOMIC DNA]</scope>
    <source>
        <strain evidence="8 9">W12</strain>
    </source>
</reference>
<dbReference type="SMART" id="SM00079">
    <property type="entry name" value="PBPe"/>
    <property type="match status" value="1"/>
</dbReference>
<dbReference type="Proteomes" id="UP000326912">
    <property type="component" value="Unassembled WGS sequence"/>
</dbReference>
<evidence type="ECO:0000256" key="5">
    <source>
        <dbReference type="SAM" id="SignalP"/>
    </source>
</evidence>
<accession>A0A5J4KE09</accession>
<comment type="caution">
    <text evidence="8">The sequence shown here is derived from an EMBL/GenBank/DDBJ whole genome shotgun (WGS) entry which is preliminary data.</text>
</comment>
<dbReference type="InterPro" id="IPR001638">
    <property type="entry name" value="Solute-binding_3/MltF_N"/>
</dbReference>
<dbReference type="EMBL" id="BKZW01000001">
    <property type="protein sequence ID" value="GER87368.1"/>
    <property type="molecule type" value="Genomic_DNA"/>
</dbReference>
<evidence type="ECO:0000313" key="8">
    <source>
        <dbReference type="EMBL" id="GER87368.1"/>
    </source>
</evidence>
<evidence type="ECO:0000256" key="3">
    <source>
        <dbReference type="ARBA" id="ARBA00022729"/>
    </source>
</evidence>
<proteinExistence type="inferred from homology"/>
<keyword evidence="3 5" id="KW-0732">Signal</keyword>
<dbReference type="PANTHER" id="PTHR35936:SF17">
    <property type="entry name" value="ARGININE-BINDING EXTRACELLULAR PROTEIN ARTP"/>
    <property type="match status" value="1"/>
</dbReference>
<dbReference type="AlphaFoldDB" id="A0A5J4KE09"/>
<dbReference type="InterPro" id="IPR001320">
    <property type="entry name" value="Iontro_rcpt_C"/>
</dbReference>
<dbReference type="GO" id="GO:0016020">
    <property type="term" value="C:membrane"/>
    <property type="evidence" value="ECO:0007669"/>
    <property type="project" value="InterPro"/>
</dbReference>
<evidence type="ECO:0000256" key="4">
    <source>
        <dbReference type="RuleBase" id="RU003744"/>
    </source>
</evidence>